<dbReference type="Pfam" id="PF02852">
    <property type="entry name" value="Pyr_redox_dim"/>
    <property type="match status" value="1"/>
</dbReference>
<dbReference type="InterPro" id="IPR001100">
    <property type="entry name" value="Pyr_nuc-diS_OxRdtase"/>
</dbReference>
<dbReference type="SUPFAM" id="SSF55424">
    <property type="entry name" value="FAD/NAD-linked reductases, dimerisation (C-terminal) domain"/>
    <property type="match status" value="1"/>
</dbReference>
<keyword evidence="4" id="KW-0560">Oxidoreductase</keyword>
<evidence type="ECO:0000256" key="4">
    <source>
        <dbReference type="ARBA" id="ARBA00023002"/>
    </source>
</evidence>
<dbReference type="InterPro" id="IPR016156">
    <property type="entry name" value="FAD/NAD-linked_Rdtase_dimer_sf"/>
</dbReference>
<comment type="similarity">
    <text evidence="1">Belongs to the class-I pyridine nucleotide-disulfide oxidoreductase family.</text>
</comment>
<feature type="domain" description="FAD/NAD(P)-binding" evidence="9">
    <location>
        <begin position="5"/>
        <end position="324"/>
    </location>
</feature>
<reference evidence="10 11" key="1">
    <citation type="submission" date="2016-11" db="EMBL/GenBank/DDBJ databases">
        <authorList>
            <person name="Jaros S."/>
            <person name="Januszkiewicz K."/>
            <person name="Wedrychowicz H."/>
        </authorList>
    </citation>
    <scope>NUCLEOTIDE SEQUENCE [LARGE SCALE GENOMIC DNA]</scope>
    <source>
        <strain evidence="10 11">DSM 6792</strain>
    </source>
</reference>
<feature type="binding site" evidence="6">
    <location>
        <begin position="180"/>
        <end position="187"/>
    </location>
    <ligand>
        <name>NAD(+)</name>
        <dbReference type="ChEBI" id="CHEBI:57540"/>
    </ligand>
</feature>
<protein>
    <submittedName>
        <fullName evidence="10">Pyruvate/2-oxoglutarate dehydrogenase complex, dihydrolipoamide dehydrogenase (E3) component</fullName>
    </submittedName>
</protein>
<evidence type="ECO:0000256" key="7">
    <source>
        <dbReference type="PIRSR" id="PIRSR000350-4"/>
    </source>
</evidence>
<accession>A0A1M5M1V5</accession>
<dbReference type="Pfam" id="PF07992">
    <property type="entry name" value="Pyr_redox_2"/>
    <property type="match status" value="1"/>
</dbReference>
<keyword evidence="3 6" id="KW-0274">FAD</keyword>
<dbReference type="InterPro" id="IPR036188">
    <property type="entry name" value="FAD/NAD-bd_sf"/>
</dbReference>
<dbReference type="RefSeq" id="WP_073409140.1">
    <property type="nucleotide sequence ID" value="NZ_FQWH01000004.1"/>
</dbReference>
<dbReference type="EMBL" id="FQWH01000004">
    <property type="protein sequence ID" value="SHG70653.1"/>
    <property type="molecule type" value="Genomic_DNA"/>
</dbReference>
<dbReference type="GO" id="GO:0003955">
    <property type="term" value="F:NAD(P)H dehydrogenase (quinone) activity"/>
    <property type="evidence" value="ECO:0007669"/>
    <property type="project" value="TreeGrafter"/>
</dbReference>
<dbReference type="Gene3D" id="3.30.390.30">
    <property type="match status" value="1"/>
</dbReference>
<feature type="active site" description="Proton acceptor" evidence="5">
    <location>
        <position position="445"/>
    </location>
</feature>
<feature type="binding site" evidence="6">
    <location>
        <position position="114"/>
    </location>
    <ligand>
        <name>FAD</name>
        <dbReference type="ChEBI" id="CHEBI:57692"/>
    </ligand>
</feature>
<dbReference type="GO" id="GO:0050660">
    <property type="term" value="F:flavin adenine dinucleotide binding"/>
    <property type="evidence" value="ECO:0007669"/>
    <property type="project" value="TreeGrafter"/>
</dbReference>
<feature type="domain" description="Pyridine nucleotide-disulphide oxidoreductase dimerisation" evidence="8">
    <location>
        <begin position="347"/>
        <end position="454"/>
    </location>
</feature>
<comment type="cofactor">
    <cofactor evidence="6">
        <name>FAD</name>
        <dbReference type="ChEBI" id="CHEBI:57692"/>
    </cofactor>
    <text evidence="6">Binds 1 FAD per subunit.</text>
</comment>
<dbReference type="AlphaFoldDB" id="A0A1M5M1V5"/>
<evidence type="ECO:0000256" key="6">
    <source>
        <dbReference type="PIRSR" id="PIRSR000350-3"/>
    </source>
</evidence>
<feature type="disulfide bond" description="Redox-active" evidence="7">
    <location>
        <begin position="41"/>
        <end position="46"/>
    </location>
</feature>
<keyword evidence="6" id="KW-0520">NAD</keyword>
<evidence type="ECO:0000256" key="5">
    <source>
        <dbReference type="PIRSR" id="PIRSR000350-2"/>
    </source>
</evidence>
<sequence>MERFDAIIIGSGQAGNPLAKRLTREGKRVAIVESVYIGGTCVNYGCTPTKTLVGLAKNIVQARKASDYGIILNNDVPDYKLINQRKNEVVSYYREGLENRLIEDPNITVYHGKGKFSGYKEVSVQQADLSFKLITADWVFINTGARPRIPDIDGLQSVNFLTSETILDLEYLPEHLIIAGGGYVALEFAQIFRRMGSQVTIIEKSARLLPKEDEDVGLEITRILEVEGVQIVMDASIKRVGASTDGRIAVEILSTQQSYTLKGTDLLVATGRTPNTEDLDLLKTGIKVDGKGFIPVNDYLETTELGIYALGDVKGGPAFTHVSYHDYIVLAENLLDKKISSIHNRIIPYCVFIDPELGRIGLTEKEAVEMGLDFSVAKMNTSSIARAVEIGETSGFIKAIIDNKTKKILGVAVICPNGGELMSLLEVAMMGGLTYEQLRDTMFAHPTYAEAINNLFHPAHIKPKAKL</sequence>
<evidence type="ECO:0000313" key="11">
    <source>
        <dbReference type="Proteomes" id="UP000184112"/>
    </source>
</evidence>
<dbReference type="InterPro" id="IPR023753">
    <property type="entry name" value="FAD/NAD-binding_dom"/>
</dbReference>
<keyword evidence="10" id="KW-0670">Pyruvate</keyword>
<keyword evidence="6" id="KW-0547">Nucleotide-binding</keyword>
<keyword evidence="2" id="KW-0285">Flavoprotein</keyword>
<evidence type="ECO:0000256" key="2">
    <source>
        <dbReference type="ARBA" id="ARBA00022630"/>
    </source>
</evidence>
<dbReference type="Gene3D" id="3.50.50.60">
    <property type="entry name" value="FAD/NAD(P)-binding domain"/>
    <property type="match status" value="2"/>
</dbReference>
<dbReference type="InterPro" id="IPR004099">
    <property type="entry name" value="Pyr_nucl-diS_OxRdtase_dimer"/>
</dbReference>
<dbReference type="PRINTS" id="PR00368">
    <property type="entry name" value="FADPNR"/>
</dbReference>
<dbReference type="PANTHER" id="PTHR43014">
    <property type="entry name" value="MERCURIC REDUCTASE"/>
    <property type="match status" value="1"/>
</dbReference>
<dbReference type="PIRSF" id="PIRSF000350">
    <property type="entry name" value="Mercury_reductase_MerA"/>
    <property type="match status" value="1"/>
</dbReference>
<dbReference type="PRINTS" id="PR00411">
    <property type="entry name" value="PNDRDTASEI"/>
</dbReference>
<name>A0A1M5M1V5_FLAJO</name>
<evidence type="ECO:0000259" key="9">
    <source>
        <dbReference type="Pfam" id="PF07992"/>
    </source>
</evidence>
<feature type="binding site" evidence="6">
    <location>
        <position position="50"/>
    </location>
    <ligand>
        <name>FAD</name>
        <dbReference type="ChEBI" id="CHEBI:57692"/>
    </ligand>
</feature>
<dbReference type="Proteomes" id="UP000184112">
    <property type="component" value="Unassembled WGS sequence"/>
</dbReference>
<dbReference type="PANTHER" id="PTHR43014:SF2">
    <property type="entry name" value="MERCURIC REDUCTASE"/>
    <property type="match status" value="1"/>
</dbReference>
<dbReference type="FunFam" id="3.30.390.30:FF:000001">
    <property type="entry name" value="Dihydrolipoyl dehydrogenase"/>
    <property type="match status" value="1"/>
</dbReference>
<proteinExistence type="inferred from homology"/>
<gene>
    <name evidence="10" type="ORF">SAMN05444388_1042</name>
</gene>
<evidence type="ECO:0000313" key="10">
    <source>
        <dbReference type="EMBL" id="SHG70653.1"/>
    </source>
</evidence>
<feature type="binding site" evidence="6">
    <location>
        <position position="312"/>
    </location>
    <ligand>
        <name>FAD</name>
        <dbReference type="ChEBI" id="CHEBI:57692"/>
    </ligand>
</feature>
<organism evidence="10 11">
    <name type="scientific">Flavobacterium johnsoniae</name>
    <name type="common">Cytophaga johnsonae</name>
    <dbReference type="NCBI Taxonomy" id="986"/>
    <lineage>
        <taxon>Bacteria</taxon>
        <taxon>Pseudomonadati</taxon>
        <taxon>Bacteroidota</taxon>
        <taxon>Flavobacteriia</taxon>
        <taxon>Flavobacteriales</taxon>
        <taxon>Flavobacteriaceae</taxon>
        <taxon>Flavobacterium</taxon>
    </lineage>
</organism>
<evidence type="ECO:0000256" key="1">
    <source>
        <dbReference type="ARBA" id="ARBA00007532"/>
    </source>
</evidence>
<feature type="binding site" evidence="6">
    <location>
        <position position="271"/>
    </location>
    <ligand>
        <name>NAD(+)</name>
        <dbReference type="ChEBI" id="CHEBI:57540"/>
    </ligand>
</feature>
<dbReference type="SUPFAM" id="SSF51905">
    <property type="entry name" value="FAD/NAD(P)-binding domain"/>
    <property type="match status" value="1"/>
</dbReference>
<feature type="binding site" evidence="6">
    <location>
        <position position="203"/>
    </location>
    <ligand>
        <name>NAD(+)</name>
        <dbReference type="ChEBI" id="CHEBI:57540"/>
    </ligand>
</feature>
<evidence type="ECO:0000256" key="3">
    <source>
        <dbReference type="ARBA" id="ARBA00022827"/>
    </source>
</evidence>
<evidence type="ECO:0000259" key="8">
    <source>
        <dbReference type="Pfam" id="PF02852"/>
    </source>
</evidence>